<evidence type="ECO:0008006" key="4">
    <source>
        <dbReference type="Google" id="ProtNLM"/>
    </source>
</evidence>
<dbReference type="EMBL" id="FRBR01000002">
    <property type="protein sequence ID" value="SHL32173.1"/>
    <property type="molecule type" value="Genomic_DNA"/>
</dbReference>
<dbReference type="PANTHER" id="PTHR35813:SF1">
    <property type="entry name" value="INNER MEMBRANE PROTEIN YBAN"/>
    <property type="match status" value="1"/>
</dbReference>
<dbReference type="PIRSF" id="PIRSF016789">
    <property type="entry name" value="DUF454"/>
    <property type="match status" value="1"/>
</dbReference>
<dbReference type="RefSeq" id="WP_073033745.1">
    <property type="nucleotide sequence ID" value="NZ_BMLR01000002.1"/>
</dbReference>
<proteinExistence type="predicted"/>
<sequence length="129" mass="14073">MRPDRRGGAAVLRHIFLALGLGFTGLGFLGAFLPVLPTVPFLIVAAACFARSSERLEMWLLSHRRFGPLLTDWRECGAIPMRAKWMSLGGSVLGFILFVRGSHPGWPLMLAVGGLMAFGVVYVFTRPTA</sequence>
<dbReference type="Pfam" id="PF04304">
    <property type="entry name" value="DUF454"/>
    <property type="match status" value="1"/>
</dbReference>
<dbReference type="PANTHER" id="PTHR35813">
    <property type="entry name" value="INNER MEMBRANE PROTEIN YBAN"/>
    <property type="match status" value="1"/>
</dbReference>
<dbReference type="STRING" id="337701.SAMN05444398_1024"/>
<protein>
    <recommendedName>
        <fullName evidence="4">DUF454 domain-containing protein</fullName>
    </recommendedName>
</protein>
<dbReference type="Proteomes" id="UP000183974">
    <property type="component" value="Unassembled WGS sequence"/>
</dbReference>
<gene>
    <name evidence="2" type="ORF">SAMN05444398_1024</name>
</gene>
<evidence type="ECO:0000313" key="3">
    <source>
        <dbReference type="Proteomes" id="UP000183974"/>
    </source>
</evidence>
<evidence type="ECO:0000313" key="2">
    <source>
        <dbReference type="EMBL" id="SHL32173.1"/>
    </source>
</evidence>
<evidence type="ECO:0000256" key="1">
    <source>
        <dbReference type="SAM" id="Phobius"/>
    </source>
</evidence>
<keyword evidence="1" id="KW-0472">Membrane</keyword>
<keyword evidence="1" id="KW-0812">Transmembrane</keyword>
<name>A0A1M6ZPA9_9RHOB</name>
<keyword evidence="1" id="KW-1133">Transmembrane helix</keyword>
<feature type="transmembrane region" description="Helical" evidence="1">
    <location>
        <begin position="105"/>
        <end position="124"/>
    </location>
</feature>
<dbReference type="OrthoDB" id="9816293at2"/>
<organism evidence="2 3">
    <name type="scientific">Roseovarius pacificus</name>
    <dbReference type="NCBI Taxonomy" id="337701"/>
    <lineage>
        <taxon>Bacteria</taxon>
        <taxon>Pseudomonadati</taxon>
        <taxon>Pseudomonadota</taxon>
        <taxon>Alphaproteobacteria</taxon>
        <taxon>Rhodobacterales</taxon>
        <taxon>Roseobacteraceae</taxon>
        <taxon>Roseovarius</taxon>
    </lineage>
</organism>
<dbReference type="InterPro" id="IPR007401">
    <property type="entry name" value="DUF454"/>
</dbReference>
<accession>A0A1M6ZPA9</accession>
<dbReference type="AlphaFoldDB" id="A0A1M6ZPA9"/>
<reference evidence="2 3" key="1">
    <citation type="submission" date="2016-11" db="EMBL/GenBank/DDBJ databases">
        <authorList>
            <person name="Jaros S."/>
            <person name="Januszkiewicz K."/>
            <person name="Wedrychowicz H."/>
        </authorList>
    </citation>
    <scope>NUCLEOTIDE SEQUENCE [LARGE SCALE GENOMIC DNA]</scope>
    <source>
        <strain evidence="2 3">DSM 29589</strain>
    </source>
</reference>
<feature type="transmembrane region" description="Helical" evidence="1">
    <location>
        <begin position="12"/>
        <end position="33"/>
    </location>
</feature>
<dbReference type="GO" id="GO:0005886">
    <property type="term" value="C:plasma membrane"/>
    <property type="evidence" value="ECO:0007669"/>
    <property type="project" value="TreeGrafter"/>
</dbReference>
<keyword evidence="3" id="KW-1185">Reference proteome</keyword>